<keyword evidence="2" id="KW-0804">Transcription</keyword>
<gene>
    <name evidence="4" type="ORF">PHYSODRAFT_484870</name>
</gene>
<organism evidence="4 5">
    <name type="scientific">Phytophthora sojae (strain P6497)</name>
    <name type="common">Soybean stem and root rot agent</name>
    <name type="synonym">Phytophthora megasperma f. sp. glycines</name>
    <dbReference type="NCBI Taxonomy" id="1094619"/>
    <lineage>
        <taxon>Eukaryota</taxon>
        <taxon>Sar</taxon>
        <taxon>Stramenopiles</taxon>
        <taxon>Oomycota</taxon>
        <taxon>Peronosporomycetes</taxon>
        <taxon>Peronosporales</taxon>
        <taxon>Peronosporaceae</taxon>
        <taxon>Phytophthora</taxon>
    </lineage>
</organism>
<accession>G4Z0K6</accession>
<evidence type="ECO:0000313" key="5">
    <source>
        <dbReference type="Proteomes" id="UP000002640"/>
    </source>
</evidence>
<protein>
    <submittedName>
        <fullName evidence="4">Uncharacterized protein</fullName>
    </submittedName>
</protein>
<feature type="compositionally biased region" description="Polar residues" evidence="3">
    <location>
        <begin position="536"/>
        <end position="546"/>
    </location>
</feature>
<dbReference type="RefSeq" id="XP_009521143.1">
    <property type="nucleotide sequence ID" value="XM_009522848.1"/>
</dbReference>
<dbReference type="GO" id="GO:0046976">
    <property type="term" value="F:histone H3K27 methyltransferase activity"/>
    <property type="evidence" value="ECO:0007669"/>
    <property type="project" value="TreeGrafter"/>
</dbReference>
<dbReference type="OMA" id="ELHEFIM"/>
<dbReference type="GeneID" id="20655814"/>
<feature type="compositionally biased region" description="Basic and acidic residues" evidence="3">
    <location>
        <begin position="558"/>
        <end position="571"/>
    </location>
</feature>
<dbReference type="GO" id="GO:0003682">
    <property type="term" value="F:chromatin binding"/>
    <property type="evidence" value="ECO:0007669"/>
    <property type="project" value="TreeGrafter"/>
</dbReference>
<feature type="region of interest" description="Disordered" evidence="3">
    <location>
        <begin position="521"/>
        <end position="571"/>
    </location>
</feature>
<dbReference type="AlphaFoldDB" id="G4Z0K6"/>
<feature type="non-terminal residue" evidence="4">
    <location>
        <position position="571"/>
    </location>
</feature>
<evidence type="ECO:0000256" key="2">
    <source>
        <dbReference type="ARBA" id="ARBA00023163"/>
    </source>
</evidence>
<dbReference type="PANTHER" id="PTHR45747:SF4">
    <property type="entry name" value="HISTONE-LYSINE N-METHYLTRANSFERASE E(Z)"/>
    <property type="match status" value="1"/>
</dbReference>
<evidence type="ECO:0000256" key="1">
    <source>
        <dbReference type="ARBA" id="ARBA00023015"/>
    </source>
</evidence>
<dbReference type="InterPro" id="IPR045318">
    <property type="entry name" value="EZH1/2-like"/>
</dbReference>
<dbReference type="KEGG" id="psoj:PHYSODRAFT_484870"/>
<keyword evidence="1" id="KW-0805">Transcription regulation</keyword>
<keyword evidence="5" id="KW-1185">Reference proteome</keyword>
<dbReference type="STRING" id="1094619.G4Z0K6"/>
<dbReference type="GO" id="GO:0031507">
    <property type="term" value="P:heterochromatin formation"/>
    <property type="evidence" value="ECO:0007669"/>
    <property type="project" value="TreeGrafter"/>
</dbReference>
<dbReference type="Proteomes" id="UP000002640">
    <property type="component" value="Unassembled WGS sequence"/>
</dbReference>
<reference evidence="4 5" key="1">
    <citation type="journal article" date="2006" name="Science">
        <title>Phytophthora genome sequences uncover evolutionary origins and mechanisms of pathogenesis.</title>
        <authorList>
            <person name="Tyler B.M."/>
            <person name="Tripathy S."/>
            <person name="Zhang X."/>
            <person name="Dehal P."/>
            <person name="Jiang R.H."/>
            <person name="Aerts A."/>
            <person name="Arredondo F.D."/>
            <person name="Baxter L."/>
            <person name="Bensasson D."/>
            <person name="Beynon J.L."/>
            <person name="Chapman J."/>
            <person name="Damasceno C.M."/>
            <person name="Dorrance A.E."/>
            <person name="Dou D."/>
            <person name="Dickerman A.W."/>
            <person name="Dubchak I.L."/>
            <person name="Garbelotto M."/>
            <person name="Gijzen M."/>
            <person name="Gordon S.G."/>
            <person name="Govers F."/>
            <person name="Grunwald N.J."/>
            <person name="Huang W."/>
            <person name="Ivors K.L."/>
            <person name="Jones R.W."/>
            <person name="Kamoun S."/>
            <person name="Krampis K."/>
            <person name="Lamour K.H."/>
            <person name="Lee M.K."/>
            <person name="McDonald W.H."/>
            <person name="Medina M."/>
            <person name="Meijer H.J."/>
            <person name="Nordberg E.K."/>
            <person name="Maclean D.J."/>
            <person name="Ospina-Giraldo M.D."/>
            <person name="Morris P.F."/>
            <person name="Phuntumart V."/>
            <person name="Putnam N.H."/>
            <person name="Rash S."/>
            <person name="Rose J.K."/>
            <person name="Sakihama Y."/>
            <person name="Salamov A.A."/>
            <person name="Savidor A."/>
            <person name="Scheuring C.F."/>
            <person name="Smith B.M."/>
            <person name="Sobral B.W."/>
            <person name="Terry A."/>
            <person name="Torto-Alalibo T.A."/>
            <person name="Win J."/>
            <person name="Xu Z."/>
            <person name="Zhang H."/>
            <person name="Grigoriev I.V."/>
            <person name="Rokhsar D.S."/>
            <person name="Boore J.L."/>
        </authorList>
    </citation>
    <scope>NUCLEOTIDE SEQUENCE [LARGE SCALE GENOMIC DNA]</scope>
    <source>
        <strain evidence="4 5">P6497</strain>
    </source>
</reference>
<dbReference type="PANTHER" id="PTHR45747">
    <property type="entry name" value="HISTONE-LYSINE N-METHYLTRANSFERASE E(Z)"/>
    <property type="match status" value="1"/>
</dbReference>
<dbReference type="GO" id="GO:0005634">
    <property type="term" value="C:nucleus"/>
    <property type="evidence" value="ECO:0007669"/>
    <property type="project" value="TreeGrafter"/>
</dbReference>
<evidence type="ECO:0000313" key="4">
    <source>
        <dbReference type="EMBL" id="EGZ25855.1"/>
    </source>
</evidence>
<dbReference type="InParanoid" id="G4Z0K6"/>
<proteinExistence type="predicted"/>
<name>G4Z0K6_PHYSP</name>
<sequence length="571" mass="63199">MLIHPTSYRGIYLEKAPTNILPLRSAAFDSRCDHPLTFYDGTDTLASQCAILESFGKPTQCISSVFPSEVAKPQSEVTRAVGALVAAHLPIIRSCHKRKMQAILTEARQKLCAYRTALMKHRRALREQDVTAHALPRKAAEKYAVKQLKGTQHSCSLSAGSVSFQIGRGDGFVREKSVSSLIQINRINEVRPLRKYTTSIGVRENYRVDDDPILRYTAITRRNSGDGGGEAARKYAVRVGSLADEEVMEYVLRLVVGRLGDSEQVFQALKSELDFSQAYTAYCELKKLHDSRQRASTRIDQVEKLKRDGLQALDPDVAAIVNLMEQASLSKCSRKKVLSRRLQPPIGTLESSLVDCLVDGATAGMAALGLRSMDNYADLVDVYCGSFCRMCYNYACHEHGGDHPLPARRVDPVYPQLRPGATPIARVFADPSEFVDDSHVPVVATKMQQFLSKSSVCSNLCWKNGISDDSDKRPALSAAEMGVVGKLRETMGDNSCLLAAVIGSASCTELHEFIMKERVSDEGAVPDGRSSRRSRSWTNGRRSGGSNHELLQRTRNQRLQDRGTENHEYKP</sequence>
<evidence type="ECO:0000256" key="3">
    <source>
        <dbReference type="SAM" id="MobiDB-lite"/>
    </source>
</evidence>
<dbReference type="EMBL" id="JH159152">
    <property type="protein sequence ID" value="EGZ25855.1"/>
    <property type="molecule type" value="Genomic_DNA"/>
</dbReference>